<keyword evidence="2" id="KW-1185">Reference proteome</keyword>
<dbReference type="AlphaFoldDB" id="A0A0C2WJP1"/>
<dbReference type="Proteomes" id="UP000054549">
    <property type="component" value="Unassembled WGS sequence"/>
</dbReference>
<proteinExistence type="predicted"/>
<gene>
    <name evidence="1" type="ORF">M378DRAFT_821196</name>
</gene>
<sequence>MSPFALLDELYLEILNRQLDPDFVKTFLALLVGRSSVQGVNLHKDDAILMNVSEKELHIKLRRMRSLLKFKPFIDVYHKSFLDFLQDSSRSGLYRVSKQGGQKRYLELIVDSVVRHVSMAIEQPDCHETCHSSPQFQSVVRTYPSHIDLPVEDWQEALKSLLDFQDKLLNTSKPQPCYVTQAMRDLLLQLAVLQRDSHPITAAEVPLSVTNATVTETSALLVKEARQNVVENDLDSCLSLLLSCLPKTNSVLVVDAAIIDHMTSLLAFDYTEVAAGVRSVSNAQRMIDVIGLLTNNETFLSQCGADAARKAAYLASEIFNRMPLLPCSALNKPTCLSEASVRFVIEVSPHALCIVLPSSCAS</sequence>
<accession>A0A0C2WJP1</accession>
<dbReference type="HOGENOM" id="CLU_065384_0_0_1"/>
<name>A0A0C2WJP1_AMAMK</name>
<organism evidence="1 2">
    <name type="scientific">Amanita muscaria (strain Koide BX008)</name>
    <dbReference type="NCBI Taxonomy" id="946122"/>
    <lineage>
        <taxon>Eukaryota</taxon>
        <taxon>Fungi</taxon>
        <taxon>Dikarya</taxon>
        <taxon>Basidiomycota</taxon>
        <taxon>Agaricomycotina</taxon>
        <taxon>Agaricomycetes</taxon>
        <taxon>Agaricomycetidae</taxon>
        <taxon>Agaricales</taxon>
        <taxon>Pluteineae</taxon>
        <taxon>Amanitaceae</taxon>
        <taxon>Amanita</taxon>
    </lineage>
</organism>
<reference evidence="1 2" key="1">
    <citation type="submission" date="2014-04" db="EMBL/GenBank/DDBJ databases">
        <title>Evolutionary Origins and Diversification of the Mycorrhizal Mutualists.</title>
        <authorList>
            <consortium name="DOE Joint Genome Institute"/>
            <consortium name="Mycorrhizal Genomics Consortium"/>
            <person name="Kohler A."/>
            <person name="Kuo A."/>
            <person name="Nagy L.G."/>
            <person name="Floudas D."/>
            <person name="Copeland A."/>
            <person name="Barry K.W."/>
            <person name="Cichocki N."/>
            <person name="Veneault-Fourrey C."/>
            <person name="LaButti K."/>
            <person name="Lindquist E.A."/>
            <person name="Lipzen A."/>
            <person name="Lundell T."/>
            <person name="Morin E."/>
            <person name="Murat C."/>
            <person name="Riley R."/>
            <person name="Ohm R."/>
            <person name="Sun H."/>
            <person name="Tunlid A."/>
            <person name="Henrissat B."/>
            <person name="Grigoriev I.V."/>
            <person name="Hibbett D.S."/>
            <person name="Martin F."/>
        </authorList>
    </citation>
    <scope>NUCLEOTIDE SEQUENCE [LARGE SCALE GENOMIC DNA]</scope>
    <source>
        <strain evidence="1 2">Koide BX008</strain>
    </source>
</reference>
<dbReference type="InParanoid" id="A0A0C2WJP1"/>
<protein>
    <submittedName>
        <fullName evidence="1">Uncharacterized protein</fullName>
    </submittedName>
</protein>
<dbReference type="OrthoDB" id="3262196at2759"/>
<evidence type="ECO:0000313" key="2">
    <source>
        <dbReference type="Proteomes" id="UP000054549"/>
    </source>
</evidence>
<evidence type="ECO:0000313" key="1">
    <source>
        <dbReference type="EMBL" id="KIL61772.1"/>
    </source>
</evidence>
<dbReference type="EMBL" id="KN818280">
    <property type="protein sequence ID" value="KIL61772.1"/>
    <property type="molecule type" value="Genomic_DNA"/>
</dbReference>